<feature type="compositionally biased region" description="Basic and acidic residues" evidence="3">
    <location>
        <begin position="341"/>
        <end position="353"/>
    </location>
</feature>
<dbReference type="InterPro" id="IPR027417">
    <property type="entry name" value="P-loop_NTPase"/>
</dbReference>
<feature type="compositionally biased region" description="Polar residues" evidence="3">
    <location>
        <begin position="487"/>
        <end position="496"/>
    </location>
</feature>
<protein>
    <recommendedName>
        <fullName evidence="8">Nucleic acid binding</fullName>
    </recommendedName>
</protein>
<feature type="region of interest" description="Disordered" evidence="3">
    <location>
        <begin position="487"/>
        <end position="510"/>
    </location>
</feature>
<dbReference type="Pfam" id="PF22982">
    <property type="entry name" value="WHD_HRQ1"/>
    <property type="match status" value="1"/>
</dbReference>
<dbReference type="GO" id="GO:0005524">
    <property type="term" value="F:ATP binding"/>
    <property type="evidence" value="ECO:0007669"/>
    <property type="project" value="UniProtKB-KW"/>
</dbReference>
<feature type="domain" description="Helicase C-terminal" evidence="5">
    <location>
        <begin position="898"/>
        <end position="1054"/>
    </location>
</feature>
<dbReference type="PROSITE" id="PS51192">
    <property type="entry name" value="HELICASE_ATP_BIND_1"/>
    <property type="match status" value="1"/>
</dbReference>
<reference evidence="6" key="1">
    <citation type="submission" date="2020-10" db="EMBL/GenBank/DDBJ databases">
        <authorList>
            <person name="Han B."/>
            <person name="Lu T."/>
            <person name="Zhao Q."/>
            <person name="Huang X."/>
            <person name="Zhao Y."/>
        </authorList>
    </citation>
    <scope>NUCLEOTIDE SEQUENCE</scope>
</reference>
<evidence type="ECO:0000259" key="4">
    <source>
        <dbReference type="PROSITE" id="PS51192"/>
    </source>
</evidence>
<dbReference type="GO" id="GO:0043138">
    <property type="term" value="F:3'-5' DNA helicase activity"/>
    <property type="evidence" value="ECO:0007669"/>
    <property type="project" value="TreeGrafter"/>
</dbReference>
<gene>
    <name evidence="6" type="ORF">NCGR_LOCUS15573</name>
</gene>
<dbReference type="InterPro" id="IPR011545">
    <property type="entry name" value="DEAD/DEAH_box_helicase_dom"/>
</dbReference>
<dbReference type="CDD" id="cd17923">
    <property type="entry name" value="DEXHc_Hrq1-like"/>
    <property type="match status" value="1"/>
</dbReference>
<dbReference type="Gene3D" id="3.40.50.300">
    <property type="entry name" value="P-loop containing nucleotide triphosphate hydrolases"/>
    <property type="match status" value="2"/>
</dbReference>
<evidence type="ECO:0000256" key="2">
    <source>
        <dbReference type="ARBA" id="ARBA00022840"/>
    </source>
</evidence>
<dbReference type="Pfam" id="PF00270">
    <property type="entry name" value="DEAD"/>
    <property type="match status" value="1"/>
</dbReference>
<dbReference type="GO" id="GO:0005634">
    <property type="term" value="C:nucleus"/>
    <property type="evidence" value="ECO:0007669"/>
    <property type="project" value="TreeGrafter"/>
</dbReference>
<sequence length="1413" mass="157760">MTGQLMERFYKRKAPELDSGNNARNSRLDDINWEEEIKFDPGLRKQIDDCHPNVRERVRRKYLENGPCQPRTVHFPVTNIGGIPRREKKDGRYEAFVKNGWNGYHRKERLQNHVGNVGGSHYLAMKKCDDLLQTKHHIDVAFRDNDICKLEMEDEYIDPKKRRHKSGITNKHYYQVDCFNDVIDWLLQELDSHFNETGSQLLVCSAAFSPRDSFHDFSIENLMSLANLYPHDFDSGNLRDLNHELGLYIYDVRDDERFSNLQIVAKLSQTMVKTKKHERYPMVYLLLKLVLVLPVATATGTTHALKLGSARQEDETGPHQVARTQSSPPAISAQPTRARCTGRDDESVKRENGRATAAASASAPTSSLGTRQNQPPAAASGAAVLRSGSSTSSPRLLMTAEQEGREVQVRALDGRSTVVKLPPGGSVRDLKAALRTSFLPAQVAPNFHLFLKGVKLRLDAEIGSLAIVGDEFIVLVPFTRMPQQRSSVCTASQEQGLNPPKQPEVSSAANSAWQDIMDDLSAMPTSPQSDAASKDFYSSCDPFSGRFMEDMTAGQSSSSGSSRKRRKTCKRNGNGSPQMVSPEANGTAEKHNISKKSGVAKSAAMSCHDMHPLEPAEMVEHLKQGLGKEEQIVHIQEIPSREASFTNLPCNLSEAMREALKSIGISRLYSHQSQAIKSSISGRHIVVATSTSSGKSLCYNIPVLESLSQDSMACALYIFPTKALAQDQLRTLLEMKNASHFDFDVKIYDGDTPREDRLWIRDNARLLITNPDMLHVSILPYHGQFQRILSNLRYIVIDEAHSYKGAFGCHTALIIRRLKRICSNVYGSHPTFIFCTATSANPCEHVMELANLDEVELIQNDGSPCGSKYFLLWNPPLHMTEGRSKASSVPRRSSSIVEVSYLFSEMVQHGLRCIAFCKSRKLCELVLAYTREILQETAKELVDSICVYRAGYIAEDRRKIEADLFGGKLRGVAATNALELGIDVGHIDATLHLGFPGSIASLWQQAGRSGRRAKQSLAIYVAFEGPLDQYFMKFPHKLFGRPIEHCQVDSHNLKVLGQHLACAAYEHPLCLQYDERYFGSSLDSIMTTLKDKGYIINNRAGSFSSSMWNYIGPEKSPSQAVSIRAIEQDKYKVIDKLNNRLLEEIEESKAFFQVYEGAVYMHQGVNYLVEELDLASRTAFCRKADLKYYTKTRDYTDINVLGGEFAYLPTSTCKTNRVKTTAQANDCTVTTKWFGFYRISKSSNKISDSLELNLPPYSFISQAVWVRIPHSVKMTVEERKLGFRGGSHAASHALLNIVPLHMMCSASDLGTECANPHETRGIPDRILLYDRRPGGIGIVSQAQMLFGELLLAALELVSTCNCTSAVGCPNCIQSLTCSEYNEVLDQEAAILILKGVIDYERSYFEAEDASQRS</sequence>
<dbReference type="PANTHER" id="PTHR47957:SF3">
    <property type="entry name" value="ATP-DEPENDENT HELICASE HRQ1"/>
    <property type="match status" value="1"/>
</dbReference>
<dbReference type="GO" id="GO:0006289">
    <property type="term" value="P:nucleotide-excision repair"/>
    <property type="evidence" value="ECO:0007669"/>
    <property type="project" value="TreeGrafter"/>
</dbReference>
<dbReference type="EMBL" id="CAJGYO010000004">
    <property type="protein sequence ID" value="CAD6223144.1"/>
    <property type="molecule type" value="Genomic_DNA"/>
</dbReference>
<dbReference type="GO" id="GO:0003676">
    <property type="term" value="F:nucleic acid binding"/>
    <property type="evidence" value="ECO:0007669"/>
    <property type="project" value="InterPro"/>
</dbReference>
<dbReference type="GO" id="GO:0036297">
    <property type="term" value="P:interstrand cross-link repair"/>
    <property type="evidence" value="ECO:0007669"/>
    <property type="project" value="TreeGrafter"/>
</dbReference>
<dbReference type="InterPro" id="IPR014001">
    <property type="entry name" value="Helicase_ATP-bd"/>
</dbReference>
<dbReference type="PROSITE" id="PS51194">
    <property type="entry name" value="HELICASE_CTER"/>
    <property type="match status" value="1"/>
</dbReference>
<dbReference type="Proteomes" id="UP000604825">
    <property type="component" value="Unassembled WGS sequence"/>
</dbReference>
<dbReference type="SUPFAM" id="SSF52540">
    <property type="entry name" value="P-loop containing nucleoside triphosphate hydrolases"/>
    <property type="match status" value="1"/>
</dbReference>
<evidence type="ECO:0000313" key="6">
    <source>
        <dbReference type="EMBL" id="CAD6223144.1"/>
    </source>
</evidence>
<dbReference type="Pfam" id="PF00271">
    <property type="entry name" value="Helicase_C"/>
    <property type="match status" value="1"/>
</dbReference>
<dbReference type="SMART" id="SM00490">
    <property type="entry name" value="HELICc"/>
    <property type="match status" value="1"/>
</dbReference>
<dbReference type="InterPro" id="IPR001650">
    <property type="entry name" value="Helicase_C-like"/>
</dbReference>
<keyword evidence="2" id="KW-0067">ATP-binding</keyword>
<proteinExistence type="predicted"/>
<evidence type="ECO:0000259" key="5">
    <source>
        <dbReference type="PROSITE" id="PS51194"/>
    </source>
</evidence>
<dbReference type="CDD" id="cd18797">
    <property type="entry name" value="SF2_C_Hrq"/>
    <property type="match status" value="1"/>
</dbReference>
<feature type="compositionally biased region" description="Polar residues" evidence="3">
    <location>
        <begin position="322"/>
        <end position="335"/>
    </location>
</feature>
<evidence type="ECO:0000256" key="3">
    <source>
        <dbReference type="SAM" id="MobiDB-lite"/>
    </source>
</evidence>
<evidence type="ECO:0000313" key="7">
    <source>
        <dbReference type="Proteomes" id="UP000604825"/>
    </source>
</evidence>
<accession>A0A811NIY0</accession>
<evidence type="ECO:0000256" key="1">
    <source>
        <dbReference type="ARBA" id="ARBA00022741"/>
    </source>
</evidence>
<dbReference type="SMART" id="SM00487">
    <property type="entry name" value="DEXDc"/>
    <property type="match status" value="1"/>
</dbReference>
<dbReference type="PANTHER" id="PTHR47957">
    <property type="entry name" value="ATP-DEPENDENT HELICASE HRQ1"/>
    <property type="match status" value="1"/>
</dbReference>
<dbReference type="InterPro" id="IPR018973">
    <property type="entry name" value="MZB"/>
</dbReference>
<comment type="caution">
    <text evidence="6">The sequence shown here is derived from an EMBL/GenBank/DDBJ whole genome shotgun (WGS) entry which is preliminary data.</text>
</comment>
<feature type="region of interest" description="Disordered" evidence="3">
    <location>
        <begin position="306"/>
        <end position="404"/>
    </location>
</feature>
<dbReference type="FunFam" id="3.40.50.300:FF:001137">
    <property type="entry name" value="DEAD/DEAH box helicase"/>
    <property type="match status" value="1"/>
</dbReference>
<keyword evidence="1" id="KW-0547">Nucleotide-binding</keyword>
<dbReference type="InterPro" id="IPR055227">
    <property type="entry name" value="HRQ1_WHD"/>
</dbReference>
<dbReference type="OrthoDB" id="18781at2759"/>
<organism evidence="6 7">
    <name type="scientific">Miscanthus lutarioriparius</name>
    <dbReference type="NCBI Taxonomy" id="422564"/>
    <lineage>
        <taxon>Eukaryota</taxon>
        <taxon>Viridiplantae</taxon>
        <taxon>Streptophyta</taxon>
        <taxon>Embryophyta</taxon>
        <taxon>Tracheophyta</taxon>
        <taxon>Spermatophyta</taxon>
        <taxon>Magnoliopsida</taxon>
        <taxon>Liliopsida</taxon>
        <taxon>Poales</taxon>
        <taxon>Poaceae</taxon>
        <taxon>PACMAD clade</taxon>
        <taxon>Panicoideae</taxon>
        <taxon>Andropogonodae</taxon>
        <taxon>Andropogoneae</taxon>
        <taxon>Saccharinae</taxon>
        <taxon>Miscanthus</taxon>
    </lineage>
</organism>
<evidence type="ECO:0008006" key="8">
    <source>
        <dbReference type="Google" id="ProtNLM"/>
    </source>
</evidence>
<feature type="compositionally biased region" description="Low complexity" evidence="3">
    <location>
        <begin position="355"/>
        <end position="367"/>
    </location>
</feature>
<dbReference type="Pfam" id="PF09369">
    <property type="entry name" value="MZB"/>
    <property type="match status" value="1"/>
</dbReference>
<keyword evidence="7" id="KW-1185">Reference proteome</keyword>
<feature type="region of interest" description="Disordered" evidence="3">
    <location>
        <begin position="548"/>
        <end position="598"/>
    </location>
</feature>
<feature type="domain" description="Helicase ATP-binding" evidence="4">
    <location>
        <begin position="676"/>
        <end position="857"/>
    </location>
</feature>
<name>A0A811NIY0_9POAL</name>